<comment type="caution">
    <text evidence="2">The sequence shown here is derived from an EMBL/GenBank/DDBJ whole genome shotgun (WGS) entry which is preliminary data.</text>
</comment>
<evidence type="ECO:0000256" key="1">
    <source>
        <dbReference type="SAM" id="MobiDB-lite"/>
    </source>
</evidence>
<evidence type="ECO:0000313" key="3">
    <source>
        <dbReference type="Proteomes" id="UP000324222"/>
    </source>
</evidence>
<evidence type="ECO:0000313" key="2">
    <source>
        <dbReference type="EMBL" id="MPC53285.1"/>
    </source>
</evidence>
<accession>A0A5B7G791</accession>
<dbReference type="EMBL" id="VSRR010011506">
    <property type="protein sequence ID" value="MPC53285.1"/>
    <property type="molecule type" value="Genomic_DNA"/>
</dbReference>
<proteinExistence type="predicted"/>
<sequence length="130" mass="14005">MFAHIIASWSSSSLSPSPDRPTAHVSFLHQPHPGTQLLFFPPPPGHLSLALQFLHMSIPIKHRHSSILRSHDSRIPRILTLDIRAGITCWSEAAGMREQQRRGDPGHSPPAEGEGSAAVSALGQKGACLG</sequence>
<name>A0A5B7G791_PORTR</name>
<gene>
    <name evidence="2" type="ORF">E2C01_047174</name>
</gene>
<keyword evidence="3" id="KW-1185">Reference proteome</keyword>
<dbReference type="AlphaFoldDB" id="A0A5B7G791"/>
<reference evidence="2 3" key="1">
    <citation type="submission" date="2019-05" db="EMBL/GenBank/DDBJ databases">
        <title>Another draft genome of Portunus trituberculatus and its Hox gene families provides insights of decapod evolution.</title>
        <authorList>
            <person name="Jeong J.-H."/>
            <person name="Song I."/>
            <person name="Kim S."/>
            <person name="Choi T."/>
            <person name="Kim D."/>
            <person name="Ryu S."/>
            <person name="Kim W."/>
        </authorList>
    </citation>
    <scope>NUCLEOTIDE SEQUENCE [LARGE SCALE GENOMIC DNA]</scope>
    <source>
        <tissue evidence="2">Muscle</tissue>
    </source>
</reference>
<organism evidence="2 3">
    <name type="scientific">Portunus trituberculatus</name>
    <name type="common">Swimming crab</name>
    <name type="synonym">Neptunus trituberculatus</name>
    <dbReference type="NCBI Taxonomy" id="210409"/>
    <lineage>
        <taxon>Eukaryota</taxon>
        <taxon>Metazoa</taxon>
        <taxon>Ecdysozoa</taxon>
        <taxon>Arthropoda</taxon>
        <taxon>Crustacea</taxon>
        <taxon>Multicrustacea</taxon>
        <taxon>Malacostraca</taxon>
        <taxon>Eumalacostraca</taxon>
        <taxon>Eucarida</taxon>
        <taxon>Decapoda</taxon>
        <taxon>Pleocyemata</taxon>
        <taxon>Brachyura</taxon>
        <taxon>Eubrachyura</taxon>
        <taxon>Portunoidea</taxon>
        <taxon>Portunidae</taxon>
        <taxon>Portuninae</taxon>
        <taxon>Portunus</taxon>
    </lineage>
</organism>
<dbReference type="Proteomes" id="UP000324222">
    <property type="component" value="Unassembled WGS sequence"/>
</dbReference>
<feature type="region of interest" description="Disordered" evidence="1">
    <location>
        <begin position="94"/>
        <end position="130"/>
    </location>
</feature>
<protein>
    <submittedName>
        <fullName evidence="2">Uncharacterized protein</fullName>
    </submittedName>
</protein>